<dbReference type="GO" id="GO:0051321">
    <property type="term" value="P:meiotic cell cycle"/>
    <property type="evidence" value="ECO:0000318"/>
    <property type="project" value="GO_Central"/>
</dbReference>
<reference evidence="3" key="3">
    <citation type="submission" date="2021-01" db="EMBL/GenBank/DDBJ databases">
        <authorList>
            <consortium name="Genoscope - CEA"/>
            <person name="William W."/>
        </authorList>
    </citation>
    <scope>NUCLEOTIDE SEQUENCE</scope>
</reference>
<proteinExistence type="predicted"/>
<dbReference type="GO" id="GO:0000724">
    <property type="term" value="P:double-strand break repair via homologous recombination"/>
    <property type="evidence" value="ECO:0000318"/>
    <property type="project" value="GO_Central"/>
</dbReference>
<accession>A0A078IYC7</accession>
<dbReference type="Gene3D" id="2.40.50.140">
    <property type="entry name" value="Nucleic acid-binding proteins"/>
    <property type="match status" value="2"/>
</dbReference>
<dbReference type="SUPFAM" id="SSF50249">
    <property type="entry name" value="Nucleic acid-binding proteins"/>
    <property type="match status" value="2"/>
</dbReference>
<dbReference type="Proteomes" id="UP001295469">
    <property type="component" value="Chromosome C04"/>
</dbReference>
<gene>
    <name evidence="4" type="primary">BnaCnng25860D</name>
    <name evidence="3" type="ORF">DARMORV10_C04P59210.1</name>
    <name evidence="4" type="ORF">GSBRNA2T00011903001</name>
</gene>
<dbReference type="PANTHER" id="PTHR47165:SF4">
    <property type="entry name" value="OS03G0429900 PROTEIN"/>
    <property type="match status" value="1"/>
</dbReference>
<dbReference type="EMBL" id="HG994368">
    <property type="protein sequence ID" value="CAF1864485.1"/>
    <property type="molecule type" value="Genomic_DNA"/>
</dbReference>
<reference evidence="4 5" key="1">
    <citation type="journal article" date="2014" name="Science">
        <title>Plant genetics. Early allopolyploid evolution in the post-Neolithic Brassica napus oilseed genome.</title>
        <authorList>
            <person name="Chalhoub B."/>
            <person name="Denoeud F."/>
            <person name="Liu S."/>
            <person name="Parkin I.A."/>
            <person name="Tang H."/>
            <person name="Wang X."/>
            <person name="Chiquet J."/>
            <person name="Belcram H."/>
            <person name="Tong C."/>
            <person name="Samans B."/>
            <person name="Correa M."/>
            <person name="Da Silva C."/>
            <person name="Just J."/>
            <person name="Falentin C."/>
            <person name="Koh C.S."/>
            <person name="Le Clainche I."/>
            <person name="Bernard M."/>
            <person name="Bento P."/>
            <person name="Noel B."/>
            <person name="Labadie K."/>
            <person name="Alberti A."/>
            <person name="Charles M."/>
            <person name="Arnaud D."/>
            <person name="Guo H."/>
            <person name="Daviaud C."/>
            <person name="Alamery S."/>
            <person name="Jabbari K."/>
            <person name="Zhao M."/>
            <person name="Edger P.P."/>
            <person name="Chelaifa H."/>
            <person name="Tack D."/>
            <person name="Lassalle G."/>
            <person name="Mestiri I."/>
            <person name="Schnel N."/>
            <person name="Le Paslier M.C."/>
            <person name="Fan G."/>
            <person name="Renault V."/>
            <person name="Bayer P.E."/>
            <person name="Golicz A.A."/>
            <person name="Manoli S."/>
            <person name="Lee T.H."/>
            <person name="Thi V.H."/>
            <person name="Chalabi S."/>
            <person name="Hu Q."/>
            <person name="Fan C."/>
            <person name="Tollenaere R."/>
            <person name="Lu Y."/>
            <person name="Battail C."/>
            <person name="Shen J."/>
            <person name="Sidebottom C.H."/>
            <person name="Wang X."/>
            <person name="Canaguier A."/>
            <person name="Chauveau A."/>
            <person name="Berard A."/>
            <person name="Deniot G."/>
            <person name="Guan M."/>
            <person name="Liu Z."/>
            <person name="Sun F."/>
            <person name="Lim Y.P."/>
            <person name="Lyons E."/>
            <person name="Town C.D."/>
            <person name="Bancroft I."/>
            <person name="Wang X."/>
            <person name="Meng J."/>
            <person name="Ma J."/>
            <person name="Pires J.C."/>
            <person name="King G.J."/>
            <person name="Brunel D."/>
            <person name="Delourme R."/>
            <person name="Renard M."/>
            <person name="Aury J.M."/>
            <person name="Adams K.L."/>
            <person name="Batley J."/>
            <person name="Snowdon R.J."/>
            <person name="Tost J."/>
            <person name="Edwards D."/>
            <person name="Zhou Y."/>
            <person name="Hua W."/>
            <person name="Sharpe A.G."/>
            <person name="Paterson A.H."/>
            <person name="Guan C."/>
            <person name="Wincker P."/>
        </authorList>
    </citation>
    <scope>NUCLEOTIDE SEQUENCE [LARGE SCALE GENOMIC DNA]</scope>
    <source>
        <strain evidence="5">cv. Darmor-bzh</strain>
    </source>
</reference>
<sequence>MSMIQAFSLLKDVKPYKQGWRVQVKLLHSWRQKTNYGGDTLEMIFTDETGVKIHCSARKTLIKKPESKIRLEQLEEHLQQTNNPNMVCMIRFAKIGFYRGDVQITNAFDSSLICFDPDLPECLALKNNMPNDEFALALTDTKNDKRPIKDQIDDWNDVGIKSISEIIMATQDEDCKIICSIESIDTDWSWFIFVHVSRNRFKLHLIVKDDTSTFKLMLLDSVAKVVVGCDAKDIWDGSYEEIEDPDILPQAITDLVGKSICFGLTLGSENVKNGSDIFLVSQVWSGDNILQIESNSEPITHVSSASSIMSGGEVSLTEKSEANSSEGSSTPFSKRKEKDQVDQTSTSKKLCTKVVKMEKIKDDELNV</sequence>
<dbReference type="Gramene" id="CDY54003">
    <property type="protein sequence ID" value="CDY54003"/>
    <property type="gene ID" value="GSBRNA2T00011903001"/>
</dbReference>
<dbReference type="Pfam" id="PF02721">
    <property type="entry name" value="DUF223"/>
    <property type="match status" value="1"/>
</dbReference>
<dbReference type="GO" id="GO:0003684">
    <property type="term" value="F:damaged DNA binding"/>
    <property type="evidence" value="ECO:0000318"/>
    <property type="project" value="GO_Central"/>
</dbReference>
<dbReference type="GO" id="GO:0005662">
    <property type="term" value="C:DNA replication factor A complex"/>
    <property type="evidence" value="ECO:0000318"/>
    <property type="project" value="GO_Central"/>
</dbReference>
<dbReference type="PaxDb" id="3708-A0A078IYC7"/>
<feature type="domain" description="Replication protein A 70 kDa DNA-binding subunit B/D first OB fold" evidence="2">
    <location>
        <begin position="7"/>
        <end position="74"/>
    </location>
</feature>
<dbReference type="OMA" id="QDEDCKI"/>
<dbReference type="PANTHER" id="PTHR47165">
    <property type="entry name" value="OS03G0429900 PROTEIN"/>
    <property type="match status" value="1"/>
</dbReference>
<dbReference type="InterPro" id="IPR003871">
    <property type="entry name" value="RFA1B/D_OB_1st"/>
</dbReference>
<organism evidence="4 5">
    <name type="scientific">Brassica napus</name>
    <name type="common">Rape</name>
    <dbReference type="NCBI Taxonomy" id="3708"/>
    <lineage>
        <taxon>Eukaryota</taxon>
        <taxon>Viridiplantae</taxon>
        <taxon>Streptophyta</taxon>
        <taxon>Embryophyta</taxon>
        <taxon>Tracheophyta</taxon>
        <taxon>Spermatophyta</taxon>
        <taxon>Magnoliopsida</taxon>
        <taxon>eudicotyledons</taxon>
        <taxon>Gunneridae</taxon>
        <taxon>Pentapetalae</taxon>
        <taxon>rosids</taxon>
        <taxon>malvids</taxon>
        <taxon>Brassicales</taxon>
        <taxon>Brassicaceae</taxon>
        <taxon>Brassiceae</taxon>
        <taxon>Brassica</taxon>
    </lineage>
</organism>
<name>A0A078IYC7_BRANA</name>
<evidence type="ECO:0000313" key="3">
    <source>
        <dbReference type="EMBL" id="CAF1864485.1"/>
    </source>
</evidence>
<dbReference type="EMBL" id="LK033264">
    <property type="protein sequence ID" value="CDY54003.1"/>
    <property type="molecule type" value="Genomic_DNA"/>
</dbReference>
<dbReference type="STRING" id="3708.A0A078IYC7"/>
<dbReference type="InterPro" id="IPR012340">
    <property type="entry name" value="NA-bd_OB-fold"/>
</dbReference>
<evidence type="ECO:0000256" key="1">
    <source>
        <dbReference type="SAM" id="MobiDB-lite"/>
    </source>
</evidence>
<dbReference type="GO" id="GO:0043047">
    <property type="term" value="F:single-stranded telomeric DNA binding"/>
    <property type="evidence" value="ECO:0000318"/>
    <property type="project" value="GO_Central"/>
</dbReference>
<evidence type="ECO:0000313" key="4">
    <source>
        <dbReference type="EMBL" id="CDY54003.1"/>
    </source>
</evidence>
<dbReference type="GO" id="GO:0006289">
    <property type="term" value="P:nucleotide-excision repair"/>
    <property type="evidence" value="ECO:0000318"/>
    <property type="project" value="GO_Central"/>
</dbReference>
<dbReference type="GO" id="GO:0007004">
    <property type="term" value="P:telomere maintenance via telomerase"/>
    <property type="evidence" value="ECO:0000318"/>
    <property type="project" value="GO_Central"/>
</dbReference>
<evidence type="ECO:0000313" key="5">
    <source>
        <dbReference type="Proteomes" id="UP000028999"/>
    </source>
</evidence>
<feature type="compositionally biased region" description="Polar residues" evidence="1">
    <location>
        <begin position="322"/>
        <end position="332"/>
    </location>
</feature>
<reference evidence="4" key="2">
    <citation type="submission" date="2014-06" db="EMBL/GenBank/DDBJ databases">
        <authorList>
            <person name="Genoscope - CEA"/>
        </authorList>
    </citation>
    <scope>NUCLEOTIDE SEQUENCE</scope>
</reference>
<dbReference type="Proteomes" id="UP000028999">
    <property type="component" value="Unassembled WGS sequence"/>
</dbReference>
<dbReference type="AlphaFoldDB" id="A0A078IYC7"/>
<keyword evidence="5" id="KW-1185">Reference proteome</keyword>
<evidence type="ECO:0000259" key="2">
    <source>
        <dbReference type="Pfam" id="PF02721"/>
    </source>
</evidence>
<dbReference type="GO" id="GO:0006260">
    <property type="term" value="P:DNA replication"/>
    <property type="evidence" value="ECO:0000318"/>
    <property type="project" value="GO_Central"/>
</dbReference>
<protein>
    <submittedName>
        <fullName evidence="3">(rape) hypothetical protein</fullName>
    </submittedName>
    <submittedName>
        <fullName evidence="4">BnaCnng25860D protein</fullName>
    </submittedName>
</protein>
<feature type="region of interest" description="Disordered" evidence="1">
    <location>
        <begin position="313"/>
        <end position="348"/>
    </location>
</feature>